<name>A0A9D9I8Y2_9BACT</name>
<proteinExistence type="predicted"/>
<feature type="region of interest" description="Disordered" evidence="1">
    <location>
        <begin position="115"/>
        <end position="211"/>
    </location>
</feature>
<dbReference type="InterPro" id="IPR025400">
    <property type="entry name" value="Lin1244/Lin1753-like_N"/>
</dbReference>
<dbReference type="Proteomes" id="UP000823660">
    <property type="component" value="Unassembled WGS sequence"/>
</dbReference>
<feature type="compositionally biased region" description="Basic and acidic residues" evidence="1">
    <location>
        <begin position="115"/>
        <end position="125"/>
    </location>
</feature>
<feature type="compositionally biased region" description="Basic and acidic residues" evidence="1">
    <location>
        <begin position="183"/>
        <end position="211"/>
    </location>
</feature>
<evidence type="ECO:0000256" key="1">
    <source>
        <dbReference type="SAM" id="MobiDB-lite"/>
    </source>
</evidence>
<protein>
    <submittedName>
        <fullName evidence="3">DUF4373 domain-containing protein</fullName>
    </submittedName>
</protein>
<evidence type="ECO:0000259" key="2">
    <source>
        <dbReference type="Pfam" id="PF14297"/>
    </source>
</evidence>
<dbReference type="AlphaFoldDB" id="A0A9D9I8Y2"/>
<evidence type="ECO:0000313" key="4">
    <source>
        <dbReference type="Proteomes" id="UP000823660"/>
    </source>
</evidence>
<feature type="domain" description="Lin1244/Lin1753-like N-terminal" evidence="2">
    <location>
        <begin position="11"/>
        <end position="91"/>
    </location>
</feature>
<accession>A0A9D9I8Y2</accession>
<comment type="caution">
    <text evidence="3">The sequence shown here is derived from an EMBL/GenBank/DDBJ whole genome shotgun (WGS) entry which is preliminary data.</text>
</comment>
<dbReference type="EMBL" id="JADIMH010000031">
    <property type="protein sequence ID" value="MBO8467186.1"/>
    <property type="molecule type" value="Genomic_DNA"/>
</dbReference>
<gene>
    <name evidence="3" type="ORF">IAB99_05415</name>
</gene>
<dbReference type="Pfam" id="PF14297">
    <property type="entry name" value="Lin1244_N"/>
    <property type="match status" value="1"/>
</dbReference>
<sequence length="352" mass="41004">MGRPRKNNAEYYTHDSGMRNDVKIKALRRKFSHTGYAVWNYLLEALTDSDDFRIEWNEINRELFAADFDVTEDELSAIVDYCLKIDLLQMVEGCILSDTLCGRFNTLIYKRSRDRESVSERKPAENSEECVNGGNKKEFFGISDSENSEKPTENSEECIGNPSKTPKNPCGLSIKSSFSEFPPRVEKSRVEERKEEESREENISSSRMREETVQVSEEEKRNFFEIFFFRNFQDPAREVERFIAWNGKQSNRPTRYDAELWNPEVKDRRFSEGFLKAWKVLYTTAKFSGPDGEEAAFQMMDSRLSIKPLNGKWQLQCPEKVAVWLNDNQVTVAEILKPALRGHPLNIKTYRT</sequence>
<organism evidence="3 4">
    <name type="scientific">Candidatus Cryptobacteroides faecipullorum</name>
    <dbReference type="NCBI Taxonomy" id="2840764"/>
    <lineage>
        <taxon>Bacteria</taxon>
        <taxon>Pseudomonadati</taxon>
        <taxon>Bacteroidota</taxon>
        <taxon>Bacteroidia</taxon>
        <taxon>Bacteroidales</taxon>
        <taxon>Candidatus Cryptobacteroides</taxon>
    </lineage>
</organism>
<evidence type="ECO:0000313" key="3">
    <source>
        <dbReference type="EMBL" id="MBO8467186.1"/>
    </source>
</evidence>
<reference evidence="3" key="2">
    <citation type="journal article" date="2021" name="PeerJ">
        <title>Extensive microbial diversity within the chicken gut microbiome revealed by metagenomics and culture.</title>
        <authorList>
            <person name="Gilroy R."/>
            <person name="Ravi A."/>
            <person name="Getino M."/>
            <person name="Pursley I."/>
            <person name="Horton D.L."/>
            <person name="Alikhan N.F."/>
            <person name="Baker D."/>
            <person name="Gharbi K."/>
            <person name="Hall N."/>
            <person name="Watson M."/>
            <person name="Adriaenssens E.M."/>
            <person name="Foster-Nyarko E."/>
            <person name="Jarju S."/>
            <person name="Secka A."/>
            <person name="Antonio M."/>
            <person name="Oren A."/>
            <person name="Chaudhuri R.R."/>
            <person name="La Ragione R."/>
            <person name="Hildebrand F."/>
            <person name="Pallen M.J."/>
        </authorList>
    </citation>
    <scope>NUCLEOTIDE SEQUENCE</scope>
    <source>
        <strain evidence="3">B1-15692</strain>
    </source>
</reference>
<reference evidence="3" key="1">
    <citation type="submission" date="2020-10" db="EMBL/GenBank/DDBJ databases">
        <authorList>
            <person name="Gilroy R."/>
        </authorList>
    </citation>
    <scope>NUCLEOTIDE SEQUENCE</scope>
    <source>
        <strain evidence="3">B1-15692</strain>
    </source>
</reference>